<organism evidence="2 3">
    <name type="scientific">Streptomyces alkaliterrae</name>
    <dbReference type="NCBI Taxonomy" id="2213162"/>
    <lineage>
        <taxon>Bacteria</taxon>
        <taxon>Bacillati</taxon>
        <taxon>Actinomycetota</taxon>
        <taxon>Actinomycetes</taxon>
        <taxon>Kitasatosporales</taxon>
        <taxon>Streptomycetaceae</taxon>
        <taxon>Streptomyces</taxon>
    </lineage>
</organism>
<dbReference type="Gene3D" id="3.40.50.880">
    <property type="match status" value="1"/>
</dbReference>
<dbReference type="InterPro" id="IPR017926">
    <property type="entry name" value="GATASE"/>
</dbReference>
<accession>A0A7W3X025</accession>
<proteinExistence type="predicted"/>
<reference evidence="3" key="1">
    <citation type="submission" date="2020-05" db="EMBL/GenBank/DDBJ databases">
        <title>Classification of alakaliphilic streptomycetes isolated from an alkaline soil next to Lonar Crater, India and a proposal for the recognition of Streptomyces alkaliterrae sp. nov.</title>
        <authorList>
            <person name="Golinska P."/>
        </authorList>
    </citation>
    <scope>NUCLEOTIDE SEQUENCE [LARGE SCALE GENOMIC DNA]</scope>
    <source>
        <strain evidence="3">OF8</strain>
    </source>
</reference>
<sequence length="140" mass="15475">DGRVRHLRSAISRLLVEERPFLAVCLSHQVLSSLLGFELVRRTVPSQGLQREIDLFGRRERVGFYNTFAARSDRDVVDHPAYGRVRVSRDEATGEVHALRGGQFASTQFHAESVLTEDGPRILGTLLAELARTPAALPGG</sequence>
<dbReference type="SUPFAM" id="SSF52317">
    <property type="entry name" value="Class I glutamine amidotransferase-like"/>
    <property type="match status" value="1"/>
</dbReference>
<gene>
    <name evidence="2" type="ORF">H3147_22970</name>
</gene>
<name>A0A7W3X025_9ACTN</name>
<protein>
    <submittedName>
        <fullName evidence="2">Phenazine-specific anthranilate synthase component I</fullName>
    </submittedName>
</protein>
<feature type="domain" description="Glutamine amidotransferase" evidence="1">
    <location>
        <begin position="9"/>
        <end position="125"/>
    </location>
</feature>
<dbReference type="InterPro" id="IPR029062">
    <property type="entry name" value="Class_I_gatase-like"/>
</dbReference>
<dbReference type="AlphaFoldDB" id="A0A7W3X025"/>
<evidence type="ECO:0000313" key="2">
    <source>
        <dbReference type="EMBL" id="MBB1261653.1"/>
    </source>
</evidence>
<dbReference type="RefSeq" id="WP_407699197.1">
    <property type="nucleotide sequence ID" value="NZ_JABJXA010000193.1"/>
</dbReference>
<dbReference type="PRINTS" id="PR00097">
    <property type="entry name" value="ANTSNTHASEII"/>
</dbReference>
<dbReference type="Proteomes" id="UP000517765">
    <property type="component" value="Unassembled WGS sequence"/>
</dbReference>
<evidence type="ECO:0000259" key="1">
    <source>
        <dbReference type="Pfam" id="PF00117"/>
    </source>
</evidence>
<feature type="non-terminal residue" evidence="2">
    <location>
        <position position="1"/>
    </location>
</feature>
<dbReference type="Pfam" id="PF00117">
    <property type="entry name" value="GATase"/>
    <property type="match status" value="1"/>
</dbReference>
<dbReference type="EMBL" id="JABJXA010000193">
    <property type="protein sequence ID" value="MBB1261653.1"/>
    <property type="molecule type" value="Genomic_DNA"/>
</dbReference>
<comment type="caution">
    <text evidence="2">The sequence shown here is derived from an EMBL/GenBank/DDBJ whole genome shotgun (WGS) entry which is preliminary data.</text>
</comment>
<evidence type="ECO:0000313" key="3">
    <source>
        <dbReference type="Proteomes" id="UP000517765"/>
    </source>
</evidence>
<dbReference type="PROSITE" id="PS51273">
    <property type="entry name" value="GATASE_TYPE_1"/>
    <property type="match status" value="1"/>
</dbReference>